<feature type="transmembrane region" description="Helical" evidence="2">
    <location>
        <begin position="21"/>
        <end position="42"/>
    </location>
</feature>
<dbReference type="PANTHER" id="PTHR24111:SF0">
    <property type="entry name" value="LEUCINE-RICH REPEAT-CONTAINING PROTEIN"/>
    <property type="match status" value="1"/>
</dbReference>
<dbReference type="PANTHER" id="PTHR24111">
    <property type="entry name" value="LEUCINE-RICH REPEAT-CONTAINING PROTEIN 34"/>
    <property type="match status" value="1"/>
</dbReference>
<comment type="caution">
    <text evidence="3">The sequence shown here is derived from an EMBL/GenBank/DDBJ whole genome shotgun (WGS) entry which is preliminary data.</text>
</comment>
<organism evidence="3 4">
    <name type="scientific">Chrysochromulina tobinii</name>
    <dbReference type="NCBI Taxonomy" id="1460289"/>
    <lineage>
        <taxon>Eukaryota</taxon>
        <taxon>Haptista</taxon>
        <taxon>Haptophyta</taxon>
        <taxon>Prymnesiophyceae</taxon>
        <taxon>Prymnesiales</taxon>
        <taxon>Chrysochromulinaceae</taxon>
        <taxon>Chrysochromulina</taxon>
    </lineage>
</organism>
<name>A0A0M0K0E6_9EUKA</name>
<dbReference type="InterPro" id="IPR032675">
    <property type="entry name" value="LRR_dom_sf"/>
</dbReference>
<keyword evidence="2" id="KW-1133">Transmembrane helix</keyword>
<dbReference type="Proteomes" id="UP000037460">
    <property type="component" value="Unassembled WGS sequence"/>
</dbReference>
<dbReference type="EMBL" id="JWZX01001792">
    <property type="protein sequence ID" value="KOO32361.1"/>
    <property type="molecule type" value="Genomic_DNA"/>
</dbReference>
<dbReference type="OrthoDB" id="120976at2759"/>
<gene>
    <name evidence="3" type="ORF">Ctob_016104</name>
</gene>
<dbReference type="AlphaFoldDB" id="A0A0M0K0E6"/>
<keyword evidence="2" id="KW-0472">Membrane</keyword>
<sequence length="720" mass="74635">MMRDDSVSELDLQKRNIGVEGGMLLAYLVPVMGVLTVTNLLGNQLDAESAKMLTEVAKQKGISLCGIRRDQTAADFCNKRLQPPDAILLASDLSQAVVTGALTSVKLRGNTLGDEGWGAIFAAICGNKDSKIMSLDSGNRLGDEGWGAIFAAICGNKDSKIMSLGAASENISPAGVKLITEALRTSVTGALTLTNLLGNQLDAKSAKMLAEVAKQKGISLCGIRRDQTAADFSSQDRNPRDAILLASDLSQAIVTGALTSVDLGGNTLGDEGWGAIFAAICGNKDSKIMSLDAASENISPAGVKLITEALRTSVTGALTLTNLLGNQLDAKSAKMLAEVAKQKGISLCGIRRDQTTAVFFGKGLQPPDAILLASDLSQAVVTGGLTKMSLANNKLGEEGTKAICEALEQNKTLKELDISGSFYGGSNIGGSAGVKHVAKMLGVNGGLTALNLSSNRLDDEGVSAVCKAIQNNKETKLASLNFENNGISPVGANAVTAMVAVTGGLTSLDLSSNQLCGLDYHHRGTYTAVGITAIADALRVNGGLTKLSLARNHLEEEGTKAICEALEQNTTLKELDIRGSNIGGSAGAKHVAKMVNLDGYALPIKKLKGTEPVESLDLSRKGLGVASAIVIASLIGVNGALKSIDLSSNQLTNYSEDMMGIKELAAALGANGVLTSVDLSNNQLCGVWTDYRGQHGTYTAEGITAIADAMRVNGALTKIE</sequence>
<evidence type="ECO:0008006" key="5">
    <source>
        <dbReference type="Google" id="ProtNLM"/>
    </source>
</evidence>
<evidence type="ECO:0000256" key="2">
    <source>
        <dbReference type="SAM" id="Phobius"/>
    </source>
</evidence>
<keyword evidence="4" id="KW-1185">Reference proteome</keyword>
<dbReference type="Pfam" id="PF13516">
    <property type="entry name" value="LRR_6"/>
    <property type="match status" value="4"/>
</dbReference>
<evidence type="ECO:0000313" key="3">
    <source>
        <dbReference type="EMBL" id="KOO32361.1"/>
    </source>
</evidence>
<evidence type="ECO:0000313" key="4">
    <source>
        <dbReference type="Proteomes" id="UP000037460"/>
    </source>
</evidence>
<keyword evidence="1" id="KW-0677">Repeat</keyword>
<reference evidence="4" key="1">
    <citation type="journal article" date="2015" name="PLoS Genet.">
        <title>Genome Sequence and Transcriptome Analyses of Chrysochromulina tobin: Metabolic Tools for Enhanced Algal Fitness in the Prominent Order Prymnesiales (Haptophyceae).</title>
        <authorList>
            <person name="Hovde B.T."/>
            <person name="Deodato C.R."/>
            <person name="Hunsperger H.M."/>
            <person name="Ryken S.A."/>
            <person name="Yost W."/>
            <person name="Jha R.K."/>
            <person name="Patterson J."/>
            <person name="Monnat R.J. Jr."/>
            <person name="Barlow S.B."/>
            <person name="Starkenburg S.R."/>
            <person name="Cattolico R.A."/>
        </authorList>
    </citation>
    <scope>NUCLEOTIDE SEQUENCE</scope>
    <source>
        <strain evidence="4">CCMP291</strain>
    </source>
</reference>
<dbReference type="InterPro" id="IPR001611">
    <property type="entry name" value="Leu-rich_rpt"/>
</dbReference>
<dbReference type="SMART" id="SM00368">
    <property type="entry name" value="LRR_RI"/>
    <property type="match status" value="10"/>
</dbReference>
<dbReference type="Gene3D" id="3.80.10.10">
    <property type="entry name" value="Ribonuclease Inhibitor"/>
    <property type="match status" value="6"/>
</dbReference>
<protein>
    <recommendedName>
        <fullName evidence="5">Protein nlrc3</fullName>
    </recommendedName>
</protein>
<proteinExistence type="predicted"/>
<evidence type="ECO:0000256" key="1">
    <source>
        <dbReference type="ARBA" id="ARBA00022737"/>
    </source>
</evidence>
<accession>A0A0M0K0E6</accession>
<dbReference type="SUPFAM" id="SSF52047">
    <property type="entry name" value="RNI-like"/>
    <property type="match status" value="2"/>
</dbReference>
<dbReference type="InterPro" id="IPR052201">
    <property type="entry name" value="LRR-containing_regulator"/>
</dbReference>
<keyword evidence="2" id="KW-0812">Transmembrane</keyword>